<protein>
    <submittedName>
        <fullName evidence="1">Uncharacterized protein</fullName>
    </submittedName>
</protein>
<organism evidence="1 2">
    <name type="scientific">Streptosporangium canum</name>
    <dbReference type="NCBI Taxonomy" id="324952"/>
    <lineage>
        <taxon>Bacteria</taxon>
        <taxon>Bacillati</taxon>
        <taxon>Actinomycetota</taxon>
        <taxon>Actinomycetes</taxon>
        <taxon>Streptosporangiales</taxon>
        <taxon>Streptosporangiaceae</taxon>
        <taxon>Streptosporangium</taxon>
    </lineage>
</organism>
<sequence>MPRQLPWPYLTLRSLVLMGIWQGPDGIEVEAIMLNDLPCLRVTQRIGGQRMVLAYCMDVREVGRLVNLAELVET</sequence>
<keyword evidence="2" id="KW-1185">Reference proteome</keyword>
<evidence type="ECO:0000313" key="1">
    <source>
        <dbReference type="EMBL" id="SFI66488.1"/>
    </source>
</evidence>
<dbReference type="Proteomes" id="UP000199111">
    <property type="component" value="Unassembled WGS sequence"/>
</dbReference>
<name>A0A1I3K2F6_9ACTN</name>
<dbReference type="AlphaFoldDB" id="A0A1I3K2F6"/>
<dbReference type="EMBL" id="FOQY01000004">
    <property type="protein sequence ID" value="SFI66488.1"/>
    <property type="molecule type" value="Genomic_DNA"/>
</dbReference>
<proteinExistence type="predicted"/>
<gene>
    <name evidence="1" type="ORF">SAMN05216275_104212</name>
</gene>
<reference evidence="2" key="1">
    <citation type="submission" date="2016-10" db="EMBL/GenBank/DDBJ databases">
        <authorList>
            <person name="Varghese N."/>
            <person name="Submissions S."/>
        </authorList>
    </citation>
    <scope>NUCLEOTIDE SEQUENCE [LARGE SCALE GENOMIC DNA]</scope>
    <source>
        <strain evidence="2">CGMCC 4.2126</strain>
    </source>
</reference>
<evidence type="ECO:0000313" key="2">
    <source>
        <dbReference type="Proteomes" id="UP000199111"/>
    </source>
</evidence>
<accession>A0A1I3K2F6</accession>